<feature type="domain" description="ABC transporter" evidence="5">
    <location>
        <begin position="5"/>
        <end position="233"/>
    </location>
</feature>
<proteinExistence type="inferred from homology"/>
<dbReference type="SMART" id="SM00382">
    <property type="entry name" value="AAA"/>
    <property type="match status" value="1"/>
</dbReference>
<evidence type="ECO:0000313" key="6">
    <source>
        <dbReference type="EMBL" id="NEU05466.1"/>
    </source>
</evidence>
<dbReference type="GO" id="GO:0005524">
    <property type="term" value="F:ATP binding"/>
    <property type="evidence" value="ECO:0007669"/>
    <property type="project" value="UniProtKB-KW"/>
</dbReference>
<evidence type="ECO:0000256" key="4">
    <source>
        <dbReference type="ARBA" id="ARBA00022840"/>
    </source>
</evidence>
<dbReference type="EMBL" id="JAAGPU010000020">
    <property type="protein sequence ID" value="NEU05466.1"/>
    <property type="molecule type" value="Genomic_DNA"/>
</dbReference>
<dbReference type="Pfam" id="PF00005">
    <property type="entry name" value="ABC_tran"/>
    <property type="match status" value="1"/>
</dbReference>
<evidence type="ECO:0000259" key="5">
    <source>
        <dbReference type="PROSITE" id="PS50893"/>
    </source>
</evidence>
<dbReference type="PANTHER" id="PTHR43335">
    <property type="entry name" value="ABC TRANSPORTER, ATP-BINDING PROTEIN"/>
    <property type="match status" value="1"/>
</dbReference>
<evidence type="ECO:0000313" key="7">
    <source>
        <dbReference type="Proteomes" id="UP000481872"/>
    </source>
</evidence>
<comment type="caution">
    <text evidence="6">The sequence shown here is derived from an EMBL/GenBank/DDBJ whole genome shotgun (WGS) entry which is preliminary data.</text>
</comment>
<sequence>MANILEVKDVYKELSKRPIIKGINFEVKEGEVFGFLGSNGAGKTTTIRMLVGLIKPNKGTIKINGYDIQKDFVKAIRSVGCIVENPELYLDLTGRQNLRLFARMYGDITEDRIQEVIDFIGLNERIDDKVKKYSLGMKQRLGLGQALLGNPKLLILDEPTNGLDPSGIVEFRNIIKKLVKENNTAVFISSHILSEIELLCDRVAFINNGTIKSIELTENLVKNSTDERICLITPEKEKGKELLFNLYFVKHVEEEGEKLLFYCEKGTFPKLIEAFAKRNIPIEEINKAHQNLENRFMEIMEGEE</sequence>
<evidence type="ECO:0000256" key="3">
    <source>
        <dbReference type="ARBA" id="ARBA00022741"/>
    </source>
</evidence>
<dbReference type="InterPro" id="IPR027417">
    <property type="entry name" value="P-loop_NTPase"/>
</dbReference>
<evidence type="ECO:0000256" key="1">
    <source>
        <dbReference type="ARBA" id="ARBA00005417"/>
    </source>
</evidence>
<gene>
    <name evidence="6" type="ORF">G3M99_11505</name>
</gene>
<organism evidence="6 7">
    <name type="scientific">Clostridium senegalense</name>
    <dbReference type="NCBI Taxonomy" id="1465809"/>
    <lineage>
        <taxon>Bacteria</taxon>
        <taxon>Bacillati</taxon>
        <taxon>Bacillota</taxon>
        <taxon>Clostridia</taxon>
        <taxon>Eubacteriales</taxon>
        <taxon>Clostridiaceae</taxon>
        <taxon>Clostridium</taxon>
    </lineage>
</organism>
<dbReference type="GO" id="GO:0016887">
    <property type="term" value="F:ATP hydrolysis activity"/>
    <property type="evidence" value="ECO:0007669"/>
    <property type="project" value="InterPro"/>
</dbReference>
<accession>A0A6M0H3Z2</accession>
<evidence type="ECO:0000256" key="2">
    <source>
        <dbReference type="ARBA" id="ARBA00022448"/>
    </source>
</evidence>
<keyword evidence="2" id="KW-0813">Transport</keyword>
<dbReference type="SUPFAM" id="SSF52540">
    <property type="entry name" value="P-loop containing nucleoside triphosphate hydrolases"/>
    <property type="match status" value="1"/>
</dbReference>
<keyword evidence="7" id="KW-1185">Reference proteome</keyword>
<dbReference type="PANTHER" id="PTHR43335:SF4">
    <property type="entry name" value="ABC TRANSPORTER, ATP-BINDING PROTEIN"/>
    <property type="match status" value="1"/>
</dbReference>
<protein>
    <submittedName>
        <fullName evidence="6">ABC transporter ATP-binding protein</fullName>
    </submittedName>
</protein>
<dbReference type="Proteomes" id="UP000481872">
    <property type="component" value="Unassembled WGS sequence"/>
</dbReference>
<keyword evidence="4 6" id="KW-0067">ATP-binding</keyword>
<dbReference type="PROSITE" id="PS00211">
    <property type="entry name" value="ABC_TRANSPORTER_1"/>
    <property type="match status" value="1"/>
</dbReference>
<reference evidence="6 7" key="1">
    <citation type="submission" date="2020-02" db="EMBL/GenBank/DDBJ databases">
        <title>Genome assembly of a novel Clostridium senegalense strain.</title>
        <authorList>
            <person name="Gupta T.B."/>
            <person name="Jauregui R."/>
            <person name="Maclean P."/>
            <person name="Nawarathana A."/>
            <person name="Brightwell G."/>
        </authorList>
    </citation>
    <scope>NUCLEOTIDE SEQUENCE [LARGE SCALE GENOMIC DNA]</scope>
    <source>
        <strain evidence="6 7">AGRFS4</strain>
    </source>
</reference>
<keyword evidence="3" id="KW-0547">Nucleotide-binding</keyword>
<dbReference type="RefSeq" id="WP_199870244.1">
    <property type="nucleotide sequence ID" value="NZ_JAAGPU010000020.1"/>
</dbReference>
<dbReference type="AlphaFoldDB" id="A0A6M0H3Z2"/>
<dbReference type="Gene3D" id="3.40.50.300">
    <property type="entry name" value="P-loop containing nucleotide triphosphate hydrolases"/>
    <property type="match status" value="1"/>
</dbReference>
<dbReference type="InterPro" id="IPR003593">
    <property type="entry name" value="AAA+_ATPase"/>
</dbReference>
<comment type="similarity">
    <text evidence="1">Belongs to the ABC transporter superfamily.</text>
</comment>
<dbReference type="InterPro" id="IPR017871">
    <property type="entry name" value="ABC_transporter-like_CS"/>
</dbReference>
<dbReference type="InterPro" id="IPR003439">
    <property type="entry name" value="ABC_transporter-like_ATP-bd"/>
</dbReference>
<dbReference type="PROSITE" id="PS50893">
    <property type="entry name" value="ABC_TRANSPORTER_2"/>
    <property type="match status" value="1"/>
</dbReference>
<name>A0A6M0H3Z2_9CLOT</name>